<dbReference type="PRINTS" id="PR00457">
    <property type="entry name" value="ANPEROXIDASE"/>
</dbReference>
<reference evidence="4" key="1">
    <citation type="submission" date="2022-01" db="EMBL/GenBank/DDBJ databases">
        <authorList>
            <person name="King R."/>
        </authorList>
    </citation>
    <scope>NUCLEOTIDE SEQUENCE</scope>
</reference>
<keyword evidence="2" id="KW-0408">Iron</keyword>
<dbReference type="Pfam" id="PF03098">
    <property type="entry name" value="An_peroxidase"/>
    <property type="match status" value="1"/>
</dbReference>
<keyword evidence="2" id="KW-0349">Heme</keyword>
<keyword evidence="3" id="KW-0732">Signal</keyword>
<sequence>MTPTKVIHSIRLLVIGLLISEGLAVQFFDSIHNYTGHGPVSFVHSQKIYHPSPHGGNGLGGGAFSSAAFSLGEVGDSLNGGLTGYGSNSLGGDLNGELGLHGAHHPQQPVYAPNFRPQNHLPRVPSVFQPDNNISPYPGQIPAASPPPTCQPFYAPCQHSKFRTIDGSCNNLKNPGLGTPNTRYARLLPHRYSDGIHAPPTSVIGTNLPGARLVSIVMFPDNPVPDPVWTLISMQWGQIITHDMSMAMGTTQTKPYATSQCCSPDGRLQIPYGQAPSSCFAIEIPGDDPLFHKYGQMCMNFVRSTTDADIGCKPPHSPHEQIVTVSHYMDASLVYGSTPETAAALRQGFGGRLVVEVRDGRQWPPPAVNKSATCETQDDDEPCYRFGDVRANQNPQLTVIQIILLREHNRIADILQHLNPHWDDERIFQEARRILIAEYQHINYAEWLPIFIGTKNMVKHGVLYKTDGYVNDYREDVDPSVLNGHATAAFRYFHSAIQGQLHLIGERREVYGALRLSDFFNRPGVIEEGDNMDRLTRGLSTQNQEEVDPFLTSEITDYLFRNGKPFGRDLRAIDIQRGRDHGLSSYNDYREFCGLPRAKHWEDFKDFINPENVQKLSILYHHPDDVDLVVGASVEAHIKDTLTGPTFLCIMTEQFYRTRVGDRFFYERGDHYGAFTPEQLREIRKATVSRLLCDNGDHIQTMQPEGFRVISEKNRLVSCHDTHSIPALDLSYWKEDVHAHLSPRIPEYDSFFGKK</sequence>
<evidence type="ECO:0000256" key="3">
    <source>
        <dbReference type="SAM" id="SignalP"/>
    </source>
</evidence>
<dbReference type="InterPro" id="IPR010255">
    <property type="entry name" value="Haem_peroxidase_sf"/>
</dbReference>
<dbReference type="SUPFAM" id="SSF48113">
    <property type="entry name" value="Heme-dependent peroxidases"/>
    <property type="match status" value="1"/>
</dbReference>
<keyword evidence="5" id="KW-1185">Reference proteome</keyword>
<dbReference type="AlphaFoldDB" id="A0A9P0HQF0"/>
<dbReference type="EMBL" id="OV725082">
    <property type="protein sequence ID" value="CAH1405949.1"/>
    <property type="molecule type" value="Genomic_DNA"/>
</dbReference>
<feature type="signal peptide" evidence="3">
    <location>
        <begin position="1"/>
        <end position="24"/>
    </location>
</feature>
<protein>
    <recommendedName>
        <fullName evidence="6">Peroxidase</fullName>
    </recommendedName>
</protein>
<dbReference type="InterPro" id="IPR019791">
    <property type="entry name" value="Haem_peroxidase_animal"/>
</dbReference>
<dbReference type="CDD" id="cd09823">
    <property type="entry name" value="peroxinectin_like"/>
    <property type="match status" value="1"/>
</dbReference>
<name>A0A9P0HQF0_NEZVI</name>
<feature type="binding site" description="axial binding residue" evidence="2">
    <location>
        <position position="494"/>
    </location>
    <ligand>
        <name>heme b</name>
        <dbReference type="ChEBI" id="CHEBI:60344"/>
    </ligand>
    <ligandPart>
        <name>Fe</name>
        <dbReference type="ChEBI" id="CHEBI:18248"/>
    </ligandPart>
</feature>
<dbReference type="PANTHER" id="PTHR11475">
    <property type="entry name" value="OXIDASE/PEROXIDASE"/>
    <property type="match status" value="1"/>
</dbReference>
<dbReference type="PANTHER" id="PTHR11475:SF86">
    <property type="entry name" value="PEROXIDASE"/>
    <property type="match status" value="1"/>
</dbReference>
<dbReference type="PROSITE" id="PS50292">
    <property type="entry name" value="PEROXIDASE_3"/>
    <property type="match status" value="1"/>
</dbReference>
<evidence type="ECO:0000256" key="2">
    <source>
        <dbReference type="PIRSR" id="PIRSR619791-2"/>
    </source>
</evidence>
<dbReference type="GO" id="GO:0006979">
    <property type="term" value="P:response to oxidative stress"/>
    <property type="evidence" value="ECO:0007669"/>
    <property type="project" value="InterPro"/>
</dbReference>
<evidence type="ECO:0000313" key="4">
    <source>
        <dbReference type="EMBL" id="CAH1405949.1"/>
    </source>
</evidence>
<keyword evidence="2" id="KW-0479">Metal-binding</keyword>
<dbReference type="Gene3D" id="1.10.640.10">
    <property type="entry name" value="Haem peroxidase domain superfamily, animal type"/>
    <property type="match status" value="1"/>
</dbReference>
<evidence type="ECO:0000313" key="5">
    <source>
        <dbReference type="Proteomes" id="UP001152798"/>
    </source>
</evidence>
<evidence type="ECO:0008006" key="6">
    <source>
        <dbReference type="Google" id="ProtNLM"/>
    </source>
</evidence>
<organism evidence="4 5">
    <name type="scientific">Nezara viridula</name>
    <name type="common">Southern green stink bug</name>
    <name type="synonym">Cimex viridulus</name>
    <dbReference type="NCBI Taxonomy" id="85310"/>
    <lineage>
        <taxon>Eukaryota</taxon>
        <taxon>Metazoa</taxon>
        <taxon>Ecdysozoa</taxon>
        <taxon>Arthropoda</taxon>
        <taxon>Hexapoda</taxon>
        <taxon>Insecta</taxon>
        <taxon>Pterygota</taxon>
        <taxon>Neoptera</taxon>
        <taxon>Paraneoptera</taxon>
        <taxon>Hemiptera</taxon>
        <taxon>Heteroptera</taxon>
        <taxon>Panheteroptera</taxon>
        <taxon>Pentatomomorpha</taxon>
        <taxon>Pentatomoidea</taxon>
        <taxon>Pentatomidae</taxon>
        <taxon>Pentatominae</taxon>
        <taxon>Nezara</taxon>
    </lineage>
</organism>
<evidence type="ECO:0000256" key="1">
    <source>
        <dbReference type="ARBA" id="ARBA00022559"/>
    </source>
</evidence>
<dbReference type="OrthoDB" id="823504at2759"/>
<dbReference type="GO" id="GO:0004601">
    <property type="term" value="F:peroxidase activity"/>
    <property type="evidence" value="ECO:0007669"/>
    <property type="project" value="UniProtKB-KW"/>
</dbReference>
<feature type="chain" id="PRO_5040289377" description="Peroxidase" evidence="3">
    <location>
        <begin position="25"/>
        <end position="755"/>
    </location>
</feature>
<gene>
    <name evidence="4" type="ORF">NEZAVI_LOCUS14003</name>
</gene>
<dbReference type="InterPro" id="IPR037120">
    <property type="entry name" value="Haem_peroxidase_sf_animal"/>
</dbReference>
<accession>A0A9P0HQF0</accession>
<keyword evidence="1" id="KW-0560">Oxidoreductase</keyword>
<dbReference type="FunFam" id="1.10.640.10:FF:000009">
    <property type="entry name" value="Peroxidase, isoform B"/>
    <property type="match status" value="1"/>
</dbReference>
<dbReference type="GO" id="GO:0020037">
    <property type="term" value="F:heme binding"/>
    <property type="evidence" value="ECO:0007669"/>
    <property type="project" value="InterPro"/>
</dbReference>
<keyword evidence="1" id="KW-0575">Peroxidase</keyword>
<proteinExistence type="predicted"/>
<dbReference type="Proteomes" id="UP001152798">
    <property type="component" value="Chromosome 6"/>
</dbReference>
<dbReference type="GO" id="GO:0046872">
    <property type="term" value="F:metal ion binding"/>
    <property type="evidence" value="ECO:0007669"/>
    <property type="project" value="UniProtKB-KW"/>
</dbReference>